<dbReference type="InterPro" id="IPR025202">
    <property type="entry name" value="PLD-like_dom"/>
</dbReference>
<keyword evidence="4" id="KW-1185">Reference proteome</keyword>
<dbReference type="SUPFAM" id="SSF56024">
    <property type="entry name" value="Phospholipase D/nuclease"/>
    <property type="match status" value="1"/>
</dbReference>
<dbReference type="Pfam" id="PF00271">
    <property type="entry name" value="Helicase_C"/>
    <property type="match status" value="1"/>
</dbReference>
<dbReference type="InterPro" id="IPR014001">
    <property type="entry name" value="Helicase_ATP-bd"/>
</dbReference>
<dbReference type="InterPro" id="IPR006935">
    <property type="entry name" value="Helicase/UvrB_N"/>
</dbReference>
<evidence type="ECO:0000313" key="3">
    <source>
        <dbReference type="EMBL" id="NMH77224.1"/>
    </source>
</evidence>
<dbReference type="SMART" id="SM00490">
    <property type="entry name" value="HELICc"/>
    <property type="match status" value="1"/>
</dbReference>
<reference evidence="3 4" key="1">
    <citation type="submission" date="2020-04" db="EMBL/GenBank/DDBJ databases">
        <authorList>
            <person name="Klaysubun C."/>
            <person name="Duangmal K."/>
            <person name="Lipun K."/>
        </authorList>
    </citation>
    <scope>NUCLEOTIDE SEQUENCE [LARGE SCALE GENOMIC DNA]</scope>
    <source>
        <strain evidence="3 4">JCM 11839</strain>
    </source>
</reference>
<dbReference type="EMBL" id="JAAXKY010000020">
    <property type="protein sequence ID" value="NMH77224.1"/>
    <property type="molecule type" value="Genomic_DNA"/>
</dbReference>
<comment type="caution">
    <text evidence="3">The sequence shown here is derived from an EMBL/GenBank/DDBJ whole genome shotgun (WGS) entry which is preliminary data.</text>
</comment>
<name>A0ABX1RCQ3_9PSEU</name>
<dbReference type="CDD" id="cd09203">
    <property type="entry name" value="PLDc_N_DEXD_b1"/>
    <property type="match status" value="1"/>
</dbReference>
<feature type="domain" description="Helicase C-terminal" evidence="2">
    <location>
        <begin position="554"/>
        <end position="700"/>
    </location>
</feature>
<evidence type="ECO:0000259" key="1">
    <source>
        <dbReference type="PROSITE" id="PS51192"/>
    </source>
</evidence>
<dbReference type="PROSITE" id="PS51194">
    <property type="entry name" value="HELICASE_CTER"/>
    <property type="match status" value="1"/>
</dbReference>
<accession>A0ABX1RCQ3</accession>
<proteinExistence type="predicted"/>
<dbReference type="PANTHER" id="PTHR47962">
    <property type="entry name" value="ATP-DEPENDENT HELICASE LHR-RELATED-RELATED"/>
    <property type="match status" value="1"/>
</dbReference>
<evidence type="ECO:0000313" key="4">
    <source>
        <dbReference type="Proteomes" id="UP001296706"/>
    </source>
</evidence>
<dbReference type="InterPro" id="IPR021835">
    <property type="entry name" value="DUF3427"/>
</dbReference>
<dbReference type="Gene3D" id="3.40.50.300">
    <property type="entry name" value="P-loop containing nucleotide triphosphate hydrolases"/>
    <property type="match status" value="2"/>
</dbReference>
<protein>
    <submittedName>
        <fullName evidence="3">DUF3427 domain-containing protein</fullName>
    </submittedName>
</protein>
<dbReference type="PANTHER" id="PTHR47962:SF7">
    <property type="entry name" value="MITOCHONDRIAL ATP-DEPENDENT HELICASE IRC3-RELATED"/>
    <property type="match status" value="1"/>
</dbReference>
<dbReference type="Pfam" id="PF13091">
    <property type="entry name" value="PLDc_2"/>
    <property type="match status" value="1"/>
</dbReference>
<dbReference type="PROSITE" id="PS51192">
    <property type="entry name" value="HELICASE_ATP_BIND_1"/>
    <property type="match status" value="1"/>
</dbReference>
<dbReference type="Gene3D" id="3.30.870.10">
    <property type="entry name" value="Endonuclease Chain A"/>
    <property type="match status" value="1"/>
</dbReference>
<sequence>MRHEVWHGEQPLTLIERLAALTQPLPEGVYESLRTTRLNAALEQLTDLTPRFAPVEDADAPHVLARHVATAVERALSSESDPSRRLALVNELLARVAASDEQIADVAEELVVLTREAAPGVHRLERPVTPLSAAALLTNAPEEPSLSAELRAELGSADRVDLLCAFIRWHGIRVLEEQLDLLQRRGIPFRVITTTYVGATEQRAVDALVKRFGAQVKISYETQSTRLHAKAWLFHRNSGFSTAFVGSSNLSRSALVDGLEWNVRLSSVGTPDLLRKFAGTFDTYWANPSFVDYDPDNAEDAERLRQALGRDRITAAGSLVSGLEVRPYPHQDAILEALETERTVHDRHRNLVVAATGTGKTVVAALDYARLRKALPSDRLLFIAHRKEILEQSLRTYREVLADGSFGEIYVGGERPERWEHVFASVQSLAAYGVDRLPPDHFDVVVVDEFHHAQAPTYRRLLEHLTPRELLGLTATPERGDGVDVREQFGGRTAYELRLWNALSADLLVPFHYFGVADDVDLQGIEWKRGAYDVAALDKIYTGNDARAAKVVRETTEKVTDVRRMRALGFCVSVAHARYMAEVFNRAGIPSLAVSGDTPPADRAEALQKLRSLDVNCLFAADLFNEGLDLPQVDTVLFLRPTQSSTIFLQQLGRGLRRAPGKAVLTALDFIGQHRREFRFDVRYRALTGSSRKGLIADIERGFPFLPSGSQLVLDRVAQSIVLENVRQQLQLRRRDLVADVRSHGSPSLAQYLDESGRELADVYKQSSWTALRRDARLPTLPAGPSDSDLLKRAVAFAHVDDPERAAVYARLADPSGPTYDDLTDREQRLARMLFFLLWPERGGHQSYQAGLDHLRRHPAVCAEIRELVALGLDRARHVPRSLGEGLQHVTLLSHAHYRREEILAALDWASMTRKAYGHAQGVAWAPETRTDALLVNLRKTERDFSPTTMYRDYAISPDLFHWESQNATTVASPTGQRYLNHREQGTHVALFVRESPTDDLGPAPFLCLGLGDHVEHQGERPIAITWRLRRPMPGDTFRTASVVAS</sequence>
<dbReference type="Pfam" id="PF04851">
    <property type="entry name" value="ResIII"/>
    <property type="match status" value="1"/>
</dbReference>
<dbReference type="InterPro" id="IPR052511">
    <property type="entry name" value="ATP-dep_Helicase"/>
</dbReference>
<evidence type="ECO:0000259" key="2">
    <source>
        <dbReference type="PROSITE" id="PS51194"/>
    </source>
</evidence>
<dbReference type="SUPFAM" id="SSF52540">
    <property type="entry name" value="P-loop containing nucleoside triphosphate hydrolases"/>
    <property type="match status" value="1"/>
</dbReference>
<dbReference type="InterPro" id="IPR027417">
    <property type="entry name" value="P-loop_NTPase"/>
</dbReference>
<dbReference type="SMART" id="SM00487">
    <property type="entry name" value="DEXDc"/>
    <property type="match status" value="1"/>
</dbReference>
<gene>
    <name evidence="3" type="ORF">HF577_08975</name>
</gene>
<dbReference type="CDD" id="cd18799">
    <property type="entry name" value="SF2_C_EcoAI-like"/>
    <property type="match status" value="1"/>
</dbReference>
<organism evidence="3 4">
    <name type="scientific">Pseudonocardia xinjiangensis</name>
    <dbReference type="NCBI Taxonomy" id="75289"/>
    <lineage>
        <taxon>Bacteria</taxon>
        <taxon>Bacillati</taxon>
        <taxon>Actinomycetota</taxon>
        <taxon>Actinomycetes</taxon>
        <taxon>Pseudonocardiales</taxon>
        <taxon>Pseudonocardiaceae</taxon>
        <taxon>Pseudonocardia</taxon>
    </lineage>
</organism>
<dbReference type="Proteomes" id="UP001296706">
    <property type="component" value="Unassembled WGS sequence"/>
</dbReference>
<feature type="domain" description="Helicase ATP-binding" evidence="1">
    <location>
        <begin position="341"/>
        <end position="495"/>
    </location>
</feature>
<dbReference type="InterPro" id="IPR001650">
    <property type="entry name" value="Helicase_C-like"/>
</dbReference>
<dbReference type="CDD" id="cd18032">
    <property type="entry name" value="DEXHc_RE_I_III_res"/>
    <property type="match status" value="1"/>
</dbReference>
<dbReference type="Pfam" id="PF11907">
    <property type="entry name" value="DUF3427"/>
    <property type="match status" value="1"/>
</dbReference>